<dbReference type="OrthoDB" id="75923at2759"/>
<feature type="compositionally biased region" description="Polar residues" evidence="8">
    <location>
        <begin position="509"/>
        <end position="518"/>
    </location>
</feature>
<accession>A0A8B7Z5U9</accession>
<keyword evidence="2" id="KW-0677">Repeat</keyword>
<dbReference type="KEGG" id="aplc:110983623"/>
<evidence type="ECO:0000256" key="7">
    <source>
        <dbReference type="PROSITE-ProRule" id="PRU00723"/>
    </source>
</evidence>
<protein>
    <submittedName>
        <fullName evidence="12">U2 small nuclear ribonucleoprotein auxiliary factor 35 kDa subunit-related protein 1-like</fullName>
    </submittedName>
</protein>
<feature type="compositionally biased region" description="Basic residues" evidence="8">
    <location>
        <begin position="693"/>
        <end position="717"/>
    </location>
</feature>
<dbReference type="Gene3D" id="3.30.70.330">
    <property type="match status" value="1"/>
</dbReference>
<dbReference type="InterPro" id="IPR012677">
    <property type="entry name" value="Nucleotide-bd_a/b_plait_sf"/>
</dbReference>
<dbReference type="SMART" id="SM00356">
    <property type="entry name" value="ZnF_C3H1"/>
    <property type="match status" value="2"/>
</dbReference>
<sequence length="723" mass="84852">MDPERPCDAPKKLSHKQYKAFLKKEKRRCQRQAAAKFQAEQEAKNAPPDEKPSEEEVARLTKIEREEERKEEEERRIAHEAWLERERLAQEAFEQRKKKEEAQKQKLLEEQRRIQEEWEARQEKENQSQSKKERELEAVLQQLDKEIADREDGPTHNPEAPRQPQHVKQEPCSFFRKTGGCRFGDRCSRTHIPPEISTTLLFPHMYTDFTLEQSHRDEYDTDMGLEYDEGDAYERFLEFYDDVLPELKDFGTVVQFKVCCNWEPHLRGNVYVQFKTEEESSKAREAFHGRFYASRQLSCVFTPVNSWKAAICGMFQQNKCPRGKNCNFLHVFQNPNREFADADRDFQGLSGRVGQSQRGWRYDRDRSPRNRNRSQSRERNRDQRRRSRSRSRHRRKRSKERSRSRERRLRYSSSRRHRSRNRDRTRKKRSRTRSRSPSRSPYQSSRRHRSRSGSKSRQGSPRSPGSTGMRSQDQSSKHSSRNQSRHRESRSPNHPRKSRSRSVSPPKSQGMSKNQRSHNNPKDDKQSSSDSDDINHARTECPEKKCKPVQDKSRIQHLELSSGETLNHEVNTDGELRISKVEYQQQSSTNGDHYSKVLKTFTDRPLVKSETADRLEEDGEMSADEMKQDLSKIPGSDFKAAEDTGQSDLPEKGSRAGLFCFEGGSTGEDSEGNSEDLSKSLDMSSSRSPSKEKHPRHGHKRKHKHSHKKHHKRRRRLSPPSDV</sequence>
<dbReference type="Proteomes" id="UP000694845">
    <property type="component" value="Unplaced"/>
</dbReference>
<feature type="region of interest" description="Disordered" evidence="8">
    <location>
        <begin position="148"/>
        <end position="169"/>
    </location>
</feature>
<proteinExistence type="predicted"/>
<dbReference type="RefSeq" id="XP_022098711.1">
    <property type="nucleotide sequence ID" value="XM_022243019.1"/>
</dbReference>
<reference evidence="12" key="1">
    <citation type="submission" date="2025-08" db="UniProtKB">
        <authorList>
            <consortium name="RefSeq"/>
        </authorList>
    </citation>
    <scope>IDENTIFICATION</scope>
</reference>
<dbReference type="GO" id="GO:0003723">
    <property type="term" value="F:RNA binding"/>
    <property type="evidence" value="ECO:0007669"/>
    <property type="project" value="UniProtKB-UniRule"/>
</dbReference>
<evidence type="ECO:0000256" key="8">
    <source>
        <dbReference type="SAM" id="MobiDB-lite"/>
    </source>
</evidence>
<feature type="domain" description="C3H1-type" evidence="10">
    <location>
        <begin position="306"/>
        <end position="333"/>
    </location>
</feature>
<keyword evidence="3 7" id="KW-0863">Zinc-finger</keyword>
<evidence type="ECO:0000256" key="1">
    <source>
        <dbReference type="ARBA" id="ARBA00022723"/>
    </source>
</evidence>
<evidence type="ECO:0000259" key="10">
    <source>
        <dbReference type="PROSITE" id="PS50103"/>
    </source>
</evidence>
<feature type="compositionally biased region" description="Low complexity" evidence="8">
    <location>
        <begin position="455"/>
        <end position="467"/>
    </location>
</feature>
<feature type="zinc finger region" description="C3H1-type" evidence="7">
    <location>
        <begin position="306"/>
        <end position="333"/>
    </location>
</feature>
<dbReference type="AlphaFoldDB" id="A0A8B7Z5U9"/>
<feature type="compositionally biased region" description="Basic and acidic residues" evidence="8">
    <location>
        <begin position="39"/>
        <end position="76"/>
    </location>
</feature>
<dbReference type="InterPro" id="IPR035979">
    <property type="entry name" value="RBD_domain_sf"/>
</dbReference>
<gene>
    <name evidence="12" type="primary">LOC110983623</name>
</gene>
<keyword evidence="1 7" id="KW-0479">Metal-binding</keyword>
<dbReference type="InterPro" id="IPR003954">
    <property type="entry name" value="RRM_euk-type"/>
</dbReference>
<name>A0A8B7Z5U9_ACAPL</name>
<dbReference type="PANTHER" id="PTHR12620">
    <property type="entry name" value="U2 SNRNP AUXILIARY FACTOR, SMALL SUBUNIT"/>
    <property type="match status" value="1"/>
</dbReference>
<feature type="region of interest" description="Disordered" evidence="8">
    <location>
        <begin position="23"/>
        <end position="76"/>
    </location>
</feature>
<dbReference type="SMART" id="SM00361">
    <property type="entry name" value="RRM_1"/>
    <property type="match status" value="1"/>
</dbReference>
<organism evidence="11 12">
    <name type="scientific">Acanthaster planci</name>
    <name type="common">Crown-of-thorns starfish</name>
    <dbReference type="NCBI Taxonomy" id="133434"/>
    <lineage>
        <taxon>Eukaryota</taxon>
        <taxon>Metazoa</taxon>
        <taxon>Echinodermata</taxon>
        <taxon>Eleutherozoa</taxon>
        <taxon>Asterozoa</taxon>
        <taxon>Asteroidea</taxon>
        <taxon>Valvatacea</taxon>
        <taxon>Valvatida</taxon>
        <taxon>Acanthasteridae</taxon>
        <taxon>Acanthaster</taxon>
    </lineage>
</organism>
<dbReference type="InterPro" id="IPR009145">
    <property type="entry name" value="U2AF_small"/>
</dbReference>
<dbReference type="PRINTS" id="PR01848">
    <property type="entry name" value="U2AUXFACTOR"/>
</dbReference>
<dbReference type="CTD" id="8233"/>
<feature type="compositionally biased region" description="Basic residues" evidence="8">
    <location>
        <begin position="445"/>
        <end position="454"/>
    </location>
</feature>
<dbReference type="Pfam" id="PF00642">
    <property type="entry name" value="zf-CCCH"/>
    <property type="match status" value="1"/>
</dbReference>
<dbReference type="PROSITE" id="PS50103">
    <property type="entry name" value="ZF_C3H1"/>
    <property type="match status" value="2"/>
</dbReference>
<dbReference type="GO" id="GO:0089701">
    <property type="term" value="C:U2AF complex"/>
    <property type="evidence" value="ECO:0007669"/>
    <property type="project" value="InterPro"/>
</dbReference>
<evidence type="ECO:0000313" key="12">
    <source>
        <dbReference type="RefSeq" id="XP_022098711.1"/>
    </source>
</evidence>
<keyword evidence="5 6" id="KW-0694">RNA-binding</keyword>
<feature type="region of interest" description="Disordered" evidence="8">
    <location>
        <begin position="347"/>
        <end position="573"/>
    </location>
</feature>
<evidence type="ECO:0000256" key="2">
    <source>
        <dbReference type="ARBA" id="ARBA00022737"/>
    </source>
</evidence>
<evidence type="ECO:0000259" key="9">
    <source>
        <dbReference type="PROSITE" id="PS50102"/>
    </source>
</evidence>
<dbReference type="InterPro" id="IPR000504">
    <property type="entry name" value="RRM_dom"/>
</dbReference>
<dbReference type="CDD" id="cd12540">
    <property type="entry name" value="RRM_U2AFBPL"/>
    <property type="match status" value="1"/>
</dbReference>
<feature type="compositionally biased region" description="Basic and acidic residues" evidence="8">
    <location>
        <begin position="520"/>
        <end position="557"/>
    </location>
</feature>
<dbReference type="InterPro" id="IPR000571">
    <property type="entry name" value="Znf_CCCH"/>
</dbReference>
<evidence type="ECO:0000256" key="6">
    <source>
        <dbReference type="PROSITE-ProRule" id="PRU00176"/>
    </source>
</evidence>
<dbReference type="GeneID" id="110983623"/>
<dbReference type="GO" id="GO:0000398">
    <property type="term" value="P:mRNA splicing, via spliceosome"/>
    <property type="evidence" value="ECO:0007669"/>
    <property type="project" value="InterPro"/>
</dbReference>
<dbReference type="SUPFAM" id="SSF90229">
    <property type="entry name" value="CCCH zinc finger"/>
    <property type="match status" value="2"/>
</dbReference>
<dbReference type="GO" id="GO:0008270">
    <property type="term" value="F:zinc ion binding"/>
    <property type="evidence" value="ECO:0007669"/>
    <property type="project" value="UniProtKB-KW"/>
</dbReference>
<dbReference type="InterPro" id="IPR036855">
    <property type="entry name" value="Znf_CCCH_sf"/>
</dbReference>
<evidence type="ECO:0000256" key="5">
    <source>
        <dbReference type="ARBA" id="ARBA00022884"/>
    </source>
</evidence>
<dbReference type="SUPFAM" id="SSF54928">
    <property type="entry name" value="RNA-binding domain, RBD"/>
    <property type="match status" value="1"/>
</dbReference>
<feature type="compositionally biased region" description="Basic residues" evidence="8">
    <location>
        <begin position="382"/>
        <end position="436"/>
    </location>
</feature>
<feature type="region of interest" description="Disordered" evidence="8">
    <location>
        <begin position="608"/>
        <end position="723"/>
    </location>
</feature>
<evidence type="ECO:0000256" key="3">
    <source>
        <dbReference type="ARBA" id="ARBA00022771"/>
    </source>
</evidence>
<feature type="zinc finger region" description="C3H1-type" evidence="7">
    <location>
        <begin position="167"/>
        <end position="194"/>
    </location>
</feature>
<evidence type="ECO:0000313" key="11">
    <source>
        <dbReference type="Proteomes" id="UP000694845"/>
    </source>
</evidence>
<feature type="domain" description="RRM" evidence="9">
    <location>
        <begin position="216"/>
        <end position="297"/>
    </location>
</feature>
<dbReference type="OMA" id="REYKDDH"/>
<evidence type="ECO:0000256" key="4">
    <source>
        <dbReference type="ARBA" id="ARBA00022833"/>
    </source>
</evidence>
<feature type="domain" description="C3H1-type" evidence="10">
    <location>
        <begin position="167"/>
        <end position="194"/>
    </location>
</feature>
<keyword evidence="4 7" id="KW-0862">Zinc</keyword>
<dbReference type="PROSITE" id="PS50102">
    <property type="entry name" value="RRM"/>
    <property type="match status" value="1"/>
</dbReference>
<keyword evidence="11" id="KW-1185">Reference proteome</keyword>